<name>A0ABQ3EVT2_9ACTN</name>
<evidence type="ECO:0000313" key="2">
    <source>
        <dbReference type="EMBL" id="GHB54845.1"/>
    </source>
</evidence>
<dbReference type="EMBL" id="BMVP01000004">
    <property type="protein sequence ID" value="GHB54845.1"/>
    <property type="molecule type" value="Genomic_DNA"/>
</dbReference>
<organism evidence="2 3">
    <name type="scientific">Streptomyces cirratus</name>
    <dbReference type="NCBI Taxonomy" id="68187"/>
    <lineage>
        <taxon>Bacteria</taxon>
        <taxon>Bacillati</taxon>
        <taxon>Actinomycetota</taxon>
        <taxon>Actinomycetes</taxon>
        <taxon>Kitasatosporales</taxon>
        <taxon>Streptomycetaceae</taxon>
        <taxon>Streptomyces</taxon>
    </lineage>
</organism>
<keyword evidence="3" id="KW-1185">Reference proteome</keyword>
<dbReference type="Proteomes" id="UP000642673">
    <property type="component" value="Unassembled WGS sequence"/>
</dbReference>
<comment type="caution">
    <text evidence="2">The sequence shown here is derived from an EMBL/GenBank/DDBJ whole genome shotgun (WGS) entry which is preliminary data.</text>
</comment>
<evidence type="ECO:0000313" key="3">
    <source>
        <dbReference type="Proteomes" id="UP000642673"/>
    </source>
</evidence>
<evidence type="ECO:0000256" key="1">
    <source>
        <dbReference type="SAM" id="Phobius"/>
    </source>
</evidence>
<protein>
    <recommendedName>
        <fullName evidence="4">Acyltransferase</fullName>
    </recommendedName>
</protein>
<feature type="transmembrane region" description="Helical" evidence="1">
    <location>
        <begin position="53"/>
        <end position="72"/>
    </location>
</feature>
<sequence length="73" mass="7710">MTNAGGSPDAGIRLSALDGIRFVAALMVVFYHYFALASAWGRPASAVFPTAHAAAEYGWLGVEVFFLVSGFVI</sequence>
<evidence type="ECO:0008006" key="4">
    <source>
        <dbReference type="Google" id="ProtNLM"/>
    </source>
</evidence>
<keyword evidence="1" id="KW-0812">Transmembrane</keyword>
<keyword evidence="1" id="KW-0472">Membrane</keyword>
<reference evidence="3" key="1">
    <citation type="journal article" date="2019" name="Int. J. Syst. Evol. Microbiol.">
        <title>The Global Catalogue of Microorganisms (GCM) 10K type strain sequencing project: providing services to taxonomists for standard genome sequencing and annotation.</title>
        <authorList>
            <consortium name="The Broad Institute Genomics Platform"/>
            <consortium name="The Broad Institute Genome Sequencing Center for Infectious Disease"/>
            <person name="Wu L."/>
            <person name="Ma J."/>
        </authorList>
    </citation>
    <scope>NUCLEOTIDE SEQUENCE [LARGE SCALE GENOMIC DNA]</scope>
    <source>
        <strain evidence="3">JCM 4738</strain>
    </source>
</reference>
<gene>
    <name evidence="2" type="ORF">GCM10010347_25890</name>
</gene>
<accession>A0ABQ3EVT2</accession>
<dbReference type="RefSeq" id="WP_190184262.1">
    <property type="nucleotide sequence ID" value="NZ_BMVP01000004.1"/>
</dbReference>
<proteinExistence type="predicted"/>
<feature type="transmembrane region" description="Helical" evidence="1">
    <location>
        <begin position="20"/>
        <end position="41"/>
    </location>
</feature>
<keyword evidence="1" id="KW-1133">Transmembrane helix</keyword>